<dbReference type="Gene3D" id="3.60.21.10">
    <property type="match status" value="1"/>
</dbReference>
<dbReference type="Pfam" id="PF00149">
    <property type="entry name" value="Metallophos"/>
    <property type="match status" value="1"/>
</dbReference>
<dbReference type="EMBL" id="CP159373">
    <property type="protein sequence ID" value="XCN74969.1"/>
    <property type="molecule type" value="Genomic_DNA"/>
</dbReference>
<dbReference type="InterPro" id="IPR029052">
    <property type="entry name" value="Metallo-depent_PP-like"/>
</dbReference>
<gene>
    <name evidence="2" type="ORF">Q3M24_09605</name>
</gene>
<evidence type="ECO:0000313" key="2">
    <source>
        <dbReference type="EMBL" id="XCN74969.1"/>
    </source>
</evidence>
<name>A0AAU8M1G8_9BACT</name>
<organism evidence="2">
    <name type="scientific">Candidatus Electrothrix aestuarii</name>
    <dbReference type="NCBI Taxonomy" id="3062594"/>
    <lineage>
        <taxon>Bacteria</taxon>
        <taxon>Pseudomonadati</taxon>
        <taxon>Thermodesulfobacteriota</taxon>
        <taxon>Desulfobulbia</taxon>
        <taxon>Desulfobulbales</taxon>
        <taxon>Desulfobulbaceae</taxon>
        <taxon>Candidatus Electrothrix</taxon>
    </lineage>
</organism>
<dbReference type="KEGG" id="eaj:Q3M24_09605"/>
<sequence length="175" mass="19338">MGVFAVRGNHDALRPDRPDTTGEILADAGIRLLNNEWVQLNDGLLLAGIDDLTTAQRRGEDGQKNLSSALTDRPEGTTILLSHTPWLVEQAASAGVDLMLSGHTHNGQIWPFNYLTRTRYPFLGGQYLVKGMELFVSRGTGTWGPRMRLWQRGEIALITLRSPSQQSSKETNALL</sequence>
<dbReference type="PANTHER" id="PTHR31302">
    <property type="entry name" value="TRANSMEMBRANE PROTEIN WITH METALLOPHOSPHOESTERASE DOMAIN-RELATED"/>
    <property type="match status" value="1"/>
</dbReference>
<feature type="domain" description="Calcineurin-like phosphoesterase" evidence="1">
    <location>
        <begin position="3"/>
        <end position="106"/>
    </location>
</feature>
<dbReference type="PANTHER" id="PTHR31302:SF0">
    <property type="entry name" value="TRANSMEMBRANE PROTEIN WITH METALLOPHOSPHOESTERASE DOMAIN"/>
    <property type="match status" value="1"/>
</dbReference>
<protein>
    <submittedName>
        <fullName evidence="2">Metallophosphoesterase</fullName>
    </submittedName>
</protein>
<dbReference type="SUPFAM" id="SSF56300">
    <property type="entry name" value="Metallo-dependent phosphatases"/>
    <property type="match status" value="1"/>
</dbReference>
<dbReference type="InterPro" id="IPR051158">
    <property type="entry name" value="Metallophosphoesterase_sf"/>
</dbReference>
<dbReference type="InterPro" id="IPR004843">
    <property type="entry name" value="Calcineurin-like_PHP"/>
</dbReference>
<evidence type="ECO:0000259" key="1">
    <source>
        <dbReference type="Pfam" id="PF00149"/>
    </source>
</evidence>
<proteinExistence type="predicted"/>
<dbReference type="AlphaFoldDB" id="A0AAU8M1G8"/>
<accession>A0AAU8M1G8</accession>
<reference evidence="2" key="2">
    <citation type="submission" date="2024-06" db="EMBL/GenBank/DDBJ databases">
        <authorList>
            <person name="Plum-Jensen L.E."/>
            <person name="Schramm A."/>
            <person name="Marshall I.P.G."/>
        </authorList>
    </citation>
    <scope>NUCLEOTIDE SEQUENCE</scope>
    <source>
        <strain evidence="2">Rat1</strain>
    </source>
</reference>
<reference evidence="2" key="1">
    <citation type="journal article" date="2024" name="Syst. Appl. Microbiol.">
        <title>First single-strain enrichments of Electrothrix cable bacteria, description of E. aestuarii sp. nov. and E. rattekaaiensis sp. nov., and proposal of a cable bacteria taxonomy following the rules of the SeqCode.</title>
        <authorList>
            <person name="Plum-Jensen L.E."/>
            <person name="Schramm A."/>
            <person name="Marshall I.P.G."/>
        </authorList>
    </citation>
    <scope>NUCLEOTIDE SEQUENCE</scope>
    <source>
        <strain evidence="2">Rat1</strain>
    </source>
</reference>
<dbReference type="GO" id="GO:0016787">
    <property type="term" value="F:hydrolase activity"/>
    <property type="evidence" value="ECO:0007669"/>
    <property type="project" value="InterPro"/>
</dbReference>